<gene>
    <name evidence="2" type="ORF">C8E83_3087</name>
</gene>
<dbReference type="PANTHER" id="PTHR22845">
    <property type="entry name" value="APOPTOTIC PROTEASE-ACTIVATING FACTOR 1"/>
    <property type="match status" value="1"/>
</dbReference>
<evidence type="ECO:0000313" key="2">
    <source>
        <dbReference type="EMBL" id="RKR75923.1"/>
    </source>
</evidence>
<dbReference type="GO" id="GO:0005829">
    <property type="term" value="C:cytosol"/>
    <property type="evidence" value="ECO:0007669"/>
    <property type="project" value="UniProtKB-ARBA"/>
</dbReference>
<reference evidence="2 3" key="1">
    <citation type="submission" date="2018-10" db="EMBL/GenBank/DDBJ databases">
        <title>Sequencing the genomes of 1000 actinobacteria strains.</title>
        <authorList>
            <person name="Klenk H.-P."/>
        </authorList>
    </citation>
    <scope>NUCLEOTIDE SEQUENCE [LARGE SCALE GENOMIC DNA]</scope>
    <source>
        <strain evidence="2 3">DSM 17894</strain>
    </source>
</reference>
<dbReference type="Gene3D" id="1.10.260.40">
    <property type="entry name" value="lambda repressor-like DNA-binding domains"/>
    <property type="match status" value="1"/>
</dbReference>
<comment type="caution">
    <text evidence="2">The sequence shown here is derived from an EMBL/GenBank/DDBJ whole genome shotgun (WGS) entry which is preliminary data.</text>
</comment>
<evidence type="ECO:0000259" key="1">
    <source>
        <dbReference type="PROSITE" id="PS50943"/>
    </source>
</evidence>
<feature type="domain" description="HTH cro/C1-type" evidence="1">
    <location>
        <begin position="9"/>
        <end position="64"/>
    </location>
</feature>
<dbReference type="AlphaFoldDB" id="A0A495IIW5"/>
<dbReference type="InterPro" id="IPR011990">
    <property type="entry name" value="TPR-like_helical_dom_sf"/>
</dbReference>
<evidence type="ECO:0000313" key="3">
    <source>
        <dbReference type="Proteomes" id="UP000280008"/>
    </source>
</evidence>
<proteinExistence type="predicted"/>
<dbReference type="InterPro" id="IPR001387">
    <property type="entry name" value="Cro/C1-type_HTH"/>
</dbReference>
<dbReference type="InterPro" id="IPR010982">
    <property type="entry name" value="Lambda_DNA-bd_dom_sf"/>
</dbReference>
<dbReference type="Pfam" id="PF13560">
    <property type="entry name" value="HTH_31"/>
    <property type="match status" value="1"/>
</dbReference>
<dbReference type="RefSeq" id="WP_121370759.1">
    <property type="nucleotide sequence ID" value="NZ_RBKS01000001.1"/>
</dbReference>
<dbReference type="SUPFAM" id="SSF47413">
    <property type="entry name" value="lambda repressor-like DNA-binding domains"/>
    <property type="match status" value="1"/>
</dbReference>
<dbReference type="SUPFAM" id="SSF52540">
    <property type="entry name" value="P-loop containing nucleoside triphosphate hydrolases"/>
    <property type="match status" value="1"/>
</dbReference>
<dbReference type="Gene3D" id="1.25.40.10">
    <property type="entry name" value="Tetratricopeptide repeat domain"/>
    <property type="match status" value="1"/>
</dbReference>
<keyword evidence="3" id="KW-1185">Reference proteome</keyword>
<dbReference type="OrthoDB" id="7628974at2"/>
<dbReference type="SMART" id="SM00530">
    <property type="entry name" value="HTH_XRE"/>
    <property type="match status" value="1"/>
</dbReference>
<dbReference type="InterPro" id="IPR027417">
    <property type="entry name" value="P-loop_NTPase"/>
</dbReference>
<dbReference type="Gene3D" id="3.40.50.300">
    <property type="entry name" value="P-loop containing nucleotide triphosphate hydrolases"/>
    <property type="match status" value="1"/>
</dbReference>
<organism evidence="2 3">
    <name type="scientific">Frondihabitans australicus</name>
    <dbReference type="NCBI Taxonomy" id="386892"/>
    <lineage>
        <taxon>Bacteria</taxon>
        <taxon>Bacillati</taxon>
        <taxon>Actinomycetota</taxon>
        <taxon>Actinomycetes</taxon>
        <taxon>Micrococcales</taxon>
        <taxon>Microbacteriaceae</taxon>
        <taxon>Frondihabitans</taxon>
    </lineage>
</organism>
<dbReference type="GO" id="GO:0003677">
    <property type="term" value="F:DNA binding"/>
    <property type="evidence" value="ECO:0007669"/>
    <property type="project" value="InterPro"/>
</dbReference>
<dbReference type="PRINTS" id="PR00364">
    <property type="entry name" value="DISEASERSIST"/>
</dbReference>
<dbReference type="CDD" id="cd00093">
    <property type="entry name" value="HTH_XRE"/>
    <property type="match status" value="1"/>
</dbReference>
<dbReference type="SUPFAM" id="SSF48452">
    <property type="entry name" value="TPR-like"/>
    <property type="match status" value="2"/>
</dbReference>
<accession>A0A495IIW5</accession>
<dbReference type="Proteomes" id="UP000280008">
    <property type="component" value="Unassembled WGS sequence"/>
</dbReference>
<protein>
    <submittedName>
        <fullName evidence="2">NB-ARC domain-containing protein</fullName>
    </submittedName>
</protein>
<dbReference type="PROSITE" id="PS50943">
    <property type="entry name" value="HTH_CROC1"/>
    <property type="match status" value="1"/>
</dbReference>
<sequence length="740" mass="80324">MSDSLGVRLRRHRVLADLTLEALSFSSGISDRTISNIERGISTSPQRRTLAAILDALELEQSEQQEILRLARMPRIESGASERSAMLAPPLLTDFTGRPEVMRSISAFLRRDPNDTGAPSPVLVVCGAAGIGKTTVALEALSRHDYDDCRRAFVDLNGMNSLPLSPLGVLQALIAQTMGARDLATLDEALTEWRRITASQRVAVVLDNAANEDQIRPVLTGSHVVVIVTSRRSLSGLASVQRINLESLTRAESTELIGRIVPANQRTASDVDRLAAACGDLPLALRIASNRIAAQPASTIRDFLERMTSRQEPLRALVAGDLAVENALTLSYDQTSPASQRLFRSLSLIDGATFDSWLAAAATGADTDDAGDRLDELTDLGLIEARGGNRYHLHDLVRLFASALSRRIDAGDIAAQREALRHWVLQTAQNAGLWFEPDKSPDASSPGRHFAGSEAARSWLQLEGAQWASAVQQAFALGEDRLVLDVADALHWFSDTWPAWDLWRILFLSSAAAATRSGSAREIAVHHGFASWVHRSHGDFGAALASATTAKDAADRAGDVREQGWALMYLAWSHEGLGEFEVAEREASEAREKFSQAGDQEGINENLILSANLLMRPGEIDTAITHYRRVLEHLAENDADMQPNMALVTSVNARTLLANALTRLGDPDYALKTLPDVLEETAAAHYSAGLSRAHLELARALRAAGRRDLFEQHIAAARQIAAEHRLLTVLAGIEALSSED</sequence>
<name>A0A495IIW5_9MICO</name>
<dbReference type="EMBL" id="RBKS01000001">
    <property type="protein sequence ID" value="RKR75923.1"/>
    <property type="molecule type" value="Genomic_DNA"/>
</dbReference>
<dbReference type="PANTHER" id="PTHR22845:SF5">
    <property type="entry name" value="APOPTOTIC PROTEASE-ACTIVATING FACTOR 1"/>
    <property type="match status" value="1"/>
</dbReference>
<dbReference type="GO" id="GO:0043531">
    <property type="term" value="F:ADP binding"/>
    <property type="evidence" value="ECO:0007669"/>
    <property type="project" value="InterPro"/>
</dbReference>